<gene>
    <name evidence="1" type="ORF">HK107_14480</name>
</gene>
<sequence>MTGTIETTEAGEQRLISGVRPVGLRDRLKVRASEPLRPKRHPDCQQRPCDIGLFDSVGRAQIDLIDLVQAEGRAKPEP</sequence>
<protein>
    <submittedName>
        <fullName evidence="1">Uncharacterized protein</fullName>
    </submittedName>
</protein>
<evidence type="ECO:0000313" key="2">
    <source>
        <dbReference type="Proteomes" id="UP000536835"/>
    </source>
</evidence>
<dbReference type="AlphaFoldDB" id="A0A7Y3RPP6"/>
<reference evidence="1 2" key="1">
    <citation type="submission" date="2020-05" db="EMBL/GenBank/DDBJ databases">
        <title>Parvularcula mediterraneae sp. nov., isolated from polypropylene straw from shallow seawater of the seashore of Laganas in Zakynthos island, Greece.</title>
        <authorList>
            <person name="Szabo I."/>
            <person name="Al-Omari J."/>
            <person name="Rado J."/>
            <person name="Szerdahelyi G.S."/>
        </authorList>
    </citation>
    <scope>NUCLEOTIDE SEQUENCE [LARGE SCALE GENOMIC DNA]</scope>
    <source>
        <strain evidence="1 2">ZS-1/3</strain>
    </source>
</reference>
<dbReference type="RefSeq" id="WP_173201044.1">
    <property type="nucleotide sequence ID" value="NZ_JABFCX010000003.1"/>
</dbReference>
<comment type="caution">
    <text evidence="1">The sequence shown here is derived from an EMBL/GenBank/DDBJ whole genome shotgun (WGS) entry which is preliminary data.</text>
</comment>
<dbReference type="EMBL" id="JABFCX010000003">
    <property type="protein sequence ID" value="NNU17535.1"/>
    <property type="molecule type" value="Genomic_DNA"/>
</dbReference>
<dbReference type="Proteomes" id="UP000536835">
    <property type="component" value="Unassembled WGS sequence"/>
</dbReference>
<proteinExistence type="predicted"/>
<keyword evidence="2" id="KW-1185">Reference proteome</keyword>
<organism evidence="1 2">
    <name type="scientific">Parvularcula mediterranea</name>
    <dbReference type="NCBI Taxonomy" id="2732508"/>
    <lineage>
        <taxon>Bacteria</taxon>
        <taxon>Pseudomonadati</taxon>
        <taxon>Pseudomonadota</taxon>
        <taxon>Alphaproteobacteria</taxon>
        <taxon>Parvularculales</taxon>
        <taxon>Parvularculaceae</taxon>
        <taxon>Parvularcula</taxon>
    </lineage>
</organism>
<name>A0A7Y3RPP6_9PROT</name>
<evidence type="ECO:0000313" key="1">
    <source>
        <dbReference type="EMBL" id="NNU17535.1"/>
    </source>
</evidence>
<accession>A0A7Y3RPP6</accession>